<keyword evidence="2" id="KW-0812">Transmembrane</keyword>
<evidence type="ECO:0000256" key="1">
    <source>
        <dbReference type="SAM" id="MobiDB-lite"/>
    </source>
</evidence>
<feature type="transmembrane region" description="Helical" evidence="2">
    <location>
        <begin position="55"/>
        <end position="78"/>
    </location>
</feature>
<feature type="compositionally biased region" description="Pro residues" evidence="1">
    <location>
        <begin position="1"/>
        <end position="31"/>
    </location>
</feature>
<keyword evidence="4" id="KW-1185">Reference proteome</keyword>
<evidence type="ECO:0000313" key="3">
    <source>
        <dbReference type="EMBL" id="WQQ25822.1"/>
    </source>
</evidence>
<reference evidence="4" key="1">
    <citation type="submission" date="2023-12" db="EMBL/GenBank/DDBJ databases">
        <title>Novel species in genus Nocardioides.</title>
        <authorList>
            <person name="Zhou H."/>
        </authorList>
    </citation>
    <scope>NUCLEOTIDE SEQUENCE [LARGE SCALE GENOMIC DNA]</scope>
    <source>
        <strain evidence="4">HM61</strain>
    </source>
</reference>
<keyword evidence="2" id="KW-0472">Membrane</keyword>
<sequence length="136" mass="14106">MSEQPPENPAQPPQIPPHNAPQPPPQPPQNPYQPYGAPGYGPTGVPQWAPDHPDAATVLLLGILGMAVCQVIAPFAWIKGARVRREIDASGGKLAGRSQAQIGYVLGIVGSVLLALYVLGFIAYLGIVVVAVSSGA</sequence>
<evidence type="ECO:0000313" key="4">
    <source>
        <dbReference type="Proteomes" id="UP001327225"/>
    </source>
</evidence>
<dbReference type="Proteomes" id="UP001327225">
    <property type="component" value="Chromosome"/>
</dbReference>
<organism evidence="3 4">
    <name type="scientific">Nocardioides bizhenqiangii</name>
    <dbReference type="NCBI Taxonomy" id="3095076"/>
    <lineage>
        <taxon>Bacteria</taxon>
        <taxon>Bacillati</taxon>
        <taxon>Actinomycetota</taxon>
        <taxon>Actinomycetes</taxon>
        <taxon>Propionibacteriales</taxon>
        <taxon>Nocardioidaceae</taxon>
        <taxon>Nocardioides</taxon>
    </lineage>
</organism>
<protein>
    <submittedName>
        <fullName evidence="3">DUF4190 domain-containing protein</fullName>
    </submittedName>
</protein>
<evidence type="ECO:0000256" key="2">
    <source>
        <dbReference type="SAM" id="Phobius"/>
    </source>
</evidence>
<accession>A0ABZ0ZNN0</accession>
<feature type="transmembrane region" description="Helical" evidence="2">
    <location>
        <begin position="102"/>
        <end position="132"/>
    </location>
</feature>
<dbReference type="EMBL" id="CP141059">
    <property type="protein sequence ID" value="WQQ25822.1"/>
    <property type="molecule type" value="Genomic_DNA"/>
</dbReference>
<keyword evidence="2" id="KW-1133">Transmembrane helix</keyword>
<gene>
    <name evidence="3" type="ORF">SHK19_17875</name>
</gene>
<proteinExistence type="predicted"/>
<dbReference type="RefSeq" id="WP_322937044.1">
    <property type="nucleotide sequence ID" value="NZ_CP141059.1"/>
</dbReference>
<feature type="region of interest" description="Disordered" evidence="1">
    <location>
        <begin position="1"/>
        <end position="48"/>
    </location>
</feature>
<name>A0ABZ0ZNN0_9ACTN</name>